<dbReference type="Proteomes" id="UP001642540">
    <property type="component" value="Unassembled WGS sequence"/>
</dbReference>
<dbReference type="EMBL" id="CAXLJM020000024">
    <property type="protein sequence ID" value="CAL8090660.1"/>
    <property type="molecule type" value="Genomic_DNA"/>
</dbReference>
<sequence length="119" mass="13712">MKLRVKYNISSIKIYSGGVVHCKKRRVIVEQDEGKQYGRQFMGVWPVWGLAIRCIKVAIKLLKLSKSSELQERQLILCQFLSEILLRDSTQLVSQDDINGTESYSSDENEEKDEMIVCV</sequence>
<protein>
    <submittedName>
        <fullName evidence="1">Uncharacterized protein</fullName>
    </submittedName>
</protein>
<evidence type="ECO:0000313" key="1">
    <source>
        <dbReference type="EMBL" id="CAL8090660.1"/>
    </source>
</evidence>
<reference evidence="1 2" key="1">
    <citation type="submission" date="2024-08" db="EMBL/GenBank/DDBJ databases">
        <authorList>
            <person name="Cucini C."/>
            <person name="Frati F."/>
        </authorList>
    </citation>
    <scope>NUCLEOTIDE SEQUENCE [LARGE SCALE GENOMIC DNA]</scope>
</reference>
<proteinExistence type="predicted"/>
<accession>A0ABP1Q5Z0</accession>
<comment type="caution">
    <text evidence="1">The sequence shown here is derived from an EMBL/GenBank/DDBJ whole genome shotgun (WGS) entry which is preliminary data.</text>
</comment>
<keyword evidence="2" id="KW-1185">Reference proteome</keyword>
<organism evidence="1 2">
    <name type="scientific">Orchesella dallaii</name>
    <dbReference type="NCBI Taxonomy" id="48710"/>
    <lineage>
        <taxon>Eukaryota</taxon>
        <taxon>Metazoa</taxon>
        <taxon>Ecdysozoa</taxon>
        <taxon>Arthropoda</taxon>
        <taxon>Hexapoda</taxon>
        <taxon>Collembola</taxon>
        <taxon>Entomobryomorpha</taxon>
        <taxon>Entomobryoidea</taxon>
        <taxon>Orchesellidae</taxon>
        <taxon>Orchesellinae</taxon>
        <taxon>Orchesella</taxon>
    </lineage>
</organism>
<gene>
    <name evidence="1" type="ORF">ODALV1_LOCUS7717</name>
</gene>
<name>A0ABP1Q5Z0_9HEXA</name>
<evidence type="ECO:0000313" key="2">
    <source>
        <dbReference type="Proteomes" id="UP001642540"/>
    </source>
</evidence>